<proteinExistence type="inferred from homology"/>
<evidence type="ECO:0000313" key="5">
    <source>
        <dbReference type="EMBL" id="MBB2145745.1"/>
    </source>
</evidence>
<gene>
    <name evidence="5" type="ORF">GM921_09625</name>
</gene>
<organism evidence="5 6">
    <name type="scientific">Pedobacter planticolens</name>
    <dbReference type="NCBI Taxonomy" id="2679964"/>
    <lineage>
        <taxon>Bacteria</taxon>
        <taxon>Pseudomonadati</taxon>
        <taxon>Bacteroidota</taxon>
        <taxon>Sphingobacteriia</taxon>
        <taxon>Sphingobacteriales</taxon>
        <taxon>Sphingobacteriaceae</taxon>
        <taxon>Pedobacter</taxon>
    </lineage>
</organism>
<comment type="caution">
    <text evidence="5">The sequence shown here is derived from an EMBL/GenBank/DDBJ whole genome shotgun (WGS) entry which is preliminary data.</text>
</comment>
<evidence type="ECO:0000259" key="4">
    <source>
        <dbReference type="Pfam" id="PF01420"/>
    </source>
</evidence>
<evidence type="ECO:0000313" key="6">
    <source>
        <dbReference type="Proteomes" id="UP000601055"/>
    </source>
</evidence>
<keyword evidence="3" id="KW-0238">DNA-binding</keyword>
<sequence>MEETRKNKSNVPNLRFHGFDGEWELDRLENLDIKIIDGDRGKNYPNGGDFSDEGYCLFLNAKNVTKLGFSFSEKSFITKQKDESLRKGKLMRSDLVLTTRGSIGHVCYYDASIPFENLRINSGMVLIRCGQNKVQSEYLYKYFNSKQLQNIISMVSFGSAQPQLTVSEISKFMISFPQINEQNKIASFISLIDERIETQSKIIKNLESQMRLLRDSIFSRTYRFKSIKGIDVQQWRTEKLKDLSQKCIFKNKDSKITSVFTNSAVQGIVNQRDFFERDIANKNNISGYYIVERNDFVYNPRISKEAPVGPISRNKIGTGIMSPLYTVFRFFNENVDFIEQFFKTEIWHRHMAEIANFGARSDRMGFSSHDFFEMPIVLPEINEQELIAKFLTLINDKIEVEKKTLAMYSSQKEFLIRNLFI</sequence>
<dbReference type="AlphaFoldDB" id="A0A923E006"/>
<evidence type="ECO:0000256" key="1">
    <source>
        <dbReference type="ARBA" id="ARBA00010923"/>
    </source>
</evidence>
<keyword evidence="2" id="KW-0680">Restriction system</keyword>
<dbReference type="Gene3D" id="3.90.220.20">
    <property type="entry name" value="DNA methylase specificity domains"/>
    <property type="match status" value="2"/>
</dbReference>
<dbReference type="PANTHER" id="PTHR30408">
    <property type="entry name" value="TYPE-1 RESTRICTION ENZYME ECOKI SPECIFICITY PROTEIN"/>
    <property type="match status" value="1"/>
</dbReference>
<dbReference type="InterPro" id="IPR044946">
    <property type="entry name" value="Restrct_endonuc_typeI_TRD_sf"/>
</dbReference>
<name>A0A923E006_9SPHI</name>
<comment type="similarity">
    <text evidence="1">Belongs to the type-I restriction system S methylase family.</text>
</comment>
<dbReference type="Gene3D" id="1.10.287.1120">
    <property type="entry name" value="Bipartite methylase S protein"/>
    <property type="match status" value="1"/>
</dbReference>
<evidence type="ECO:0000256" key="2">
    <source>
        <dbReference type="ARBA" id="ARBA00022747"/>
    </source>
</evidence>
<dbReference type="GO" id="GO:0009307">
    <property type="term" value="P:DNA restriction-modification system"/>
    <property type="evidence" value="ECO:0007669"/>
    <property type="project" value="UniProtKB-KW"/>
</dbReference>
<dbReference type="PANTHER" id="PTHR30408:SF12">
    <property type="entry name" value="TYPE I RESTRICTION ENZYME MJAVIII SPECIFICITY SUBUNIT"/>
    <property type="match status" value="1"/>
</dbReference>
<dbReference type="SUPFAM" id="SSF116734">
    <property type="entry name" value="DNA methylase specificity domain"/>
    <property type="match status" value="2"/>
</dbReference>
<evidence type="ECO:0000256" key="3">
    <source>
        <dbReference type="ARBA" id="ARBA00023125"/>
    </source>
</evidence>
<keyword evidence="6" id="KW-1185">Reference proteome</keyword>
<dbReference type="EMBL" id="WNXD01000002">
    <property type="protein sequence ID" value="MBB2145745.1"/>
    <property type="molecule type" value="Genomic_DNA"/>
</dbReference>
<dbReference type="RefSeq" id="WP_182922436.1">
    <property type="nucleotide sequence ID" value="NZ_WNXD01000002.1"/>
</dbReference>
<dbReference type="Proteomes" id="UP000601055">
    <property type="component" value="Unassembled WGS sequence"/>
</dbReference>
<protein>
    <recommendedName>
        <fullName evidence="4">Type I restriction modification DNA specificity domain-containing protein</fullName>
    </recommendedName>
</protein>
<feature type="domain" description="Type I restriction modification DNA specificity" evidence="4">
    <location>
        <begin position="41"/>
        <end position="207"/>
    </location>
</feature>
<accession>A0A923E006</accession>
<reference evidence="5" key="1">
    <citation type="submission" date="2019-11" db="EMBL/GenBank/DDBJ databases">
        <title>Description of Pedobacter sp. LMG 31464T.</title>
        <authorList>
            <person name="Carlier A."/>
            <person name="Qi S."/>
            <person name="Vandamme P."/>
        </authorList>
    </citation>
    <scope>NUCLEOTIDE SEQUENCE</scope>
    <source>
        <strain evidence="5">LMG 31464</strain>
    </source>
</reference>
<dbReference type="Pfam" id="PF01420">
    <property type="entry name" value="Methylase_S"/>
    <property type="match status" value="1"/>
</dbReference>
<dbReference type="InterPro" id="IPR052021">
    <property type="entry name" value="Type-I_RS_S_subunit"/>
</dbReference>
<dbReference type="InterPro" id="IPR000055">
    <property type="entry name" value="Restrct_endonuc_typeI_TRD"/>
</dbReference>
<dbReference type="GO" id="GO:0003677">
    <property type="term" value="F:DNA binding"/>
    <property type="evidence" value="ECO:0007669"/>
    <property type="project" value="UniProtKB-KW"/>
</dbReference>